<dbReference type="Pfam" id="PF20259">
    <property type="entry name" value="tRNA_Me_trans_M"/>
    <property type="match status" value="1"/>
</dbReference>
<evidence type="ECO:0000256" key="1">
    <source>
        <dbReference type="ARBA" id="ARBA00003986"/>
    </source>
</evidence>
<dbReference type="NCBIfam" id="TIGR00420">
    <property type="entry name" value="trmU"/>
    <property type="match status" value="1"/>
</dbReference>
<sequence>MFPTTRISKYIGGACYKRRLTRYLSTSNNAPESVHDGPRKGSRVVVGMSGGVDSSVTARLLAEKDYDLSAVYMRNWDTRDETGTDKGCEWEKDWEDVQRVCRQLDIPHKLIDLSKEYWNNVFEPSLRLWEAGQTPNPDVMCNREVKFGALVNCLSDLFQYEWFATGHYSGVEWTDRLSWSNQIRRRPKLVRALDKTKDQSYYLSSITETSLSKTIFPLHHLKKTQVRELAKKYDLPTANREESMGICFVGEKRRFEDFLLQYLPPKPGSIIELRTGKILGTHQGLWRYTIGQGAKLSGLKERMFVAKKCSDKNELYLVPGSIAPELYFPNLVADLKWMYEDDEPPVGNEGYRARVQIRYRSEDVPCTIFKRQLFGRDRYVIQFDSPQHAVAPGQVAAVYDTEGIWCIGSGVIESVQQ</sequence>
<evidence type="ECO:0000256" key="7">
    <source>
        <dbReference type="ARBA" id="ARBA00022741"/>
    </source>
</evidence>
<gene>
    <name evidence="14" type="ORF">PNOK_0104000</name>
</gene>
<feature type="domain" description="tRNA-specific 2-thiouridylase MnmA-like central" evidence="13">
    <location>
        <begin position="256"/>
        <end position="318"/>
    </location>
</feature>
<dbReference type="Pfam" id="PF03054">
    <property type="entry name" value="tRNA_Me_trans"/>
    <property type="match status" value="1"/>
</dbReference>
<keyword evidence="7" id="KW-0547">Nucleotide-binding</keyword>
<evidence type="ECO:0000256" key="2">
    <source>
        <dbReference type="ARBA" id="ARBA00006191"/>
    </source>
</evidence>
<dbReference type="GO" id="GO:0002143">
    <property type="term" value="P:tRNA wobble position uridine thiolation"/>
    <property type="evidence" value="ECO:0007669"/>
    <property type="project" value="TreeGrafter"/>
</dbReference>
<dbReference type="AlphaFoldDB" id="A0A286UWS4"/>
<accession>A0A286UWS4</accession>
<keyword evidence="6" id="KW-0819">tRNA processing</keyword>
<dbReference type="HAMAP" id="MF_00144">
    <property type="entry name" value="tRNA_thiouridyl_MnmA"/>
    <property type="match status" value="1"/>
</dbReference>
<keyword evidence="9" id="KW-0694">RNA-binding</keyword>
<name>A0A286UWS4_9AGAM</name>
<organism evidence="14 15">
    <name type="scientific">Pyrrhoderma noxium</name>
    <dbReference type="NCBI Taxonomy" id="2282107"/>
    <lineage>
        <taxon>Eukaryota</taxon>
        <taxon>Fungi</taxon>
        <taxon>Dikarya</taxon>
        <taxon>Basidiomycota</taxon>
        <taxon>Agaricomycotina</taxon>
        <taxon>Agaricomycetes</taxon>
        <taxon>Hymenochaetales</taxon>
        <taxon>Hymenochaetaceae</taxon>
        <taxon>Pyrrhoderma</taxon>
    </lineage>
</organism>
<dbReference type="InParanoid" id="A0A286UWS4"/>
<dbReference type="InterPro" id="IPR014729">
    <property type="entry name" value="Rossmann-like_a/b/a_fold"/>
</dbReference>
<dbReference type="GO" id="GO:0016783">
    <property type="term" value="F:sulfurtransferase activity"/>
    <property type="evidence" value="ECO:0007669"/>
    <property type="project" value="InterPro"/>
</dbReference>
<protein>
    <recommendedName>
        <fullName evidence="3">tRNA-5-taurinomethyluridine 2-sulfurtransferase</fullName>
        <ecNumber evidence="3">2.8.1.14</ecNumber>
    </recommendedName>
</protein>
<dbReference type="Gene3D" id="2.40.30.10">
    <property type="entry name" value="Translation factors"/>
    <property type="match status" value="1"/>
</dbReference>
<dbReference type="InterPro" id="IPR004506">
    <property type="entry name" value="MnmA-like"/>
</dbReference>
<evidence type="ECO:0000256" key="4">
    <source>
        <dbReference type="ARBA" id="ARBA00022555"/>
    </source>
</evidence>
<keyword evidence="15" id="KW-1185">Reference proteome</keyword>
<dbReference type="EC" id="2.8.1.14" evidence="3"/>
<comment type="similarity">
    <text evidence="2">Belongs to the MnmA/TRMU family.</text>
</comment>
<dbReference type="Pfam" id="PF20258">
    <property type="entry name" value="tRNA_Me_trans_C"/>
    <property type="match status" value="1"/>
</dbReference>
<evidence type="ECO:0000259" key="12">
    <source>
        <dbReference type="Pfam" id="PF20258"/>
    </source>
</evidence>
<keyword evidence="8" id="KW-0067">ATP-binding</keyword>
<dbReference type="Proteomes" id="UP000217199">
    <property type="component" value="Unassembled WGS sequence"/>
</dbReference>
<dbReference type="PANTHER" id="PTHR11933:SF5">
    <property type="entry name" value="MITOCHONDRIAL TRNA-SPECIFIC 2-THIOURIDYLASE 1"/>
    <property type="match status" value="1"/>
</dbReference>
<evidence type="ECO:0000313" key="14">
    <source>
        <dbReference type="EMBL" id="PAV23972.1"/>
    </source>
</evidence>
<keyword evidence="4" id="KW-0820">tRNA-binding</keyword>
<dbReference type="GO" id="GO:0032259">
    <property type="term" value="P:methylation"/>
    <property type="evidence" value="ECO:0007669"/>
    <property type="project" value="UniProtKB-KW"/>
</dbReference>
<evidence type="ECO:0000256" key="11">
    <source>
        <dbReference type="ARBA" id="ARBA00049564"/>
    </source>
</evidence>
<proteinExistence type="inferred from homology"/>
<evidence type="ECO:0000313" key="15">
    <source>
        <dbReference type="Proteomes" id="UP000217199"/>
    </source>
</evidence>
<dbReference type="FunFam" id="3.40.50.620:FF:000115">
    <property type="entry name" value="tRNA-specific 2-thiouridylase MnmA"/>
    <property type="match status" value="1"/>
</dbReference>
<dbReference type="PANTHER" id="PTHR11933">
    <property type="entry name" value="TRNA 5-METHYLAMINOMETHYL-2-THIOURIDYLATE -METHYLTRANSFERASE"/>
    <property type="match status" value="1"/>
</dbReference>
<dbReference type="GO" id="GO:0008168">
    <property type="term" value="F:methyltransferase activity"/>
    <property type="evidence" value="ECO:0007669"/>
    <property type="project" value="UniProtKB-KW"/>
</dbReference>
<keyword evidence="10" id="KW-1015">Disulfide bond</keyword>
<keyword evidence="5" id="KW-0808">Transferase</keyword>
<dbReference type="NCBIfam" id="NF001138">
    <property type="entry name" value="PRK00143.1"/>
    <property type="match status" value="1"/>
</dbReference>
<dbReference type="GO" id="GO:0005524">
    <property type="term" value="F:ATP binding"/>
    <property type="evidence" value="ECO:0007669"/>
    <property type="project" value="UniProtKB-KW"/>
</dbReference>
<dbReference type="Gene3D" id="2.30.30.280">
    <property type="entry name" value="Adenine nucleotide alpha hydrolases-like domains"/>
    <property type="match status" value="1"/>
</dbReference>
<dbReference type="Gene3D" id="3.40.50.620">
    <property type="entry name" value="HUPs"/>
    <property type="match status" value="1"/>
</dbReference>
<dbReference type="FunFam" id="2.30.30.280:FF:000001">
    <property type="entry name" value="tRNA-specific 2-thiouridylase MnmA"/>
    <property type="match status" value="1"/>
</dbReference>
<dbReference type="EMBL" id="NBII01000001">
    <property type="protein sequence ID" value="PAV23972.1"/>
    <property type="molecule type" value="Genomic_DNA"/>
</dbReference>
<dbReference type="SUPFAM" id="SSF52402">
    <property type="entry name" value="Adenine nucleotide alpha hydrolases-like"/>
    <property type="match status" value="1"/>
</dbReference>
<evidence type="ECO:0000256" key="6">
    <source>
        <dbReference type="ARBA" id="ARBA00022694"/>
    </source>
</evidence>
<comment type="catalytic activity">
    <reaction evidence="11">
        <text>5-taurinomethyluridine(34) in tRNA + S-sulfanyl-L-cysteinyl-[protein] + AH2 + ATP = 5-taurinomethyl-2-thiouridine(34) in tRNA + L-cysteinyl-[protein] + A + AMP + diphosphate + H(+)</text>
        <dbReference type="Rhea" id="RHEA:47040"/>
        <dbReference type="Rhea" id="RHEA-COMP:10131"/>
        <dbReference type="Rhea" id="RHEA-COMP:11726"/>
        <dbReference type="Rhea" id="RHEA-COMP:11732"/>
        <dbReference type="Rhea" id="RHEA-COMP:11733"/>
        <dbReference type="ChEBI" id="CHEBI:13193"/>
        <dbReference type="ChEBI" id="CHEBI:15378"/>
        <dbReference type="ChEBI" id="CHEBI:17499"/>
        <dbReference type="ChEBI" id="CHEBI:29950"/>
        <dbReference type="ChEBI" id="CHEBI:30616"/>
        <dbReference type="ChEBI" id="CHEBI:33019"/>
        <dbReference type="ChEBI" id="CHEBI:61963"/>
        <dbReference type="ChEBI" id="CHEBI:87171"/>
        <dbReference type="ChEBI" id="CHEBI:87172"/>
        <dbReference type="ChEBI" id="CHEBI:456215"/>
        <dbReference type="EC" id="2.8.1.14"/>
    </reaction>
</comment>
<dbReference type="InterPro" id="IPR023382">
    <property type="entry name" value="MnmA-like_central_sf"/>
</dbReference>
<dbReference type="GO" id="GO:0000049">
    <property type="term" value="F:tRNA binding"/>
    <property type="evidence" value="ECO:0007669"/>
    <property type="project" value="UniProtKB-KW"/>
</dbReference>
<dbReference type="OrthoDB" id="3685at2759"/>
<dbReference type="GO" id="GO:0005739">
    <property type="term" value="C:mitochondrion"/>
    <property type="evidence" value="ECO:0007669"/>
    <property type="project" value="TreeGrafter"/>
</dbReference>
<evidence type="ECO:0000256" key="10">
    <source>
        <dbReference type="ARBA" id="ARBA00023157"/>
    </source>
</evidence>
<dbReference type="InterPro" id="IPR046885">
    <property type="entry name" value="MnmA-like_C"/>
</dbReference>
<dbReference type="CDD" id="cd01998">
    <property type="entry name" value="MnmA_TRMU-like"/>
    <property type="match status" value="1"/>
</dbReference>
<comment type="caution">
    <text evidence="14">The sequence shown here is derived from an EMBL/GenBank/DDBJ whole genome shotgun (WGS) entry which is preliminary data.</text>
</comment>
<dbReference type="InterPro" id="IPR046884">
    <property type="entry name" value="MnmA-like_central"/>
</dbReference>
<reference evidence="14 15" key="1">
    <citation type="journal article" date="2017" name="Mol. Ecol.">
        <title>Comparative and population genomic landscape of Phellinus noxius: A hypervariable fungus causing root rot in trees.</title>
        <authorList>
            <person name="Chung C.L."/>
            <person name="Lee T.J."/>
            <person name="Akiba M."/>
            <person name="Lee H.H."/>
            <person name="Kuo T.H."/>
            <person name="Liu D."/>
            <person name="Ke H.M."/>
            <person name="Yokoi T."/>
            <person name="Roa M.B."/>
            <person name="Lu M.J."/>
            <person name="Chang Y.Y."/>
            <person name="Ann P.J."/>
            <person name="Tsai J.N."/>
            <person name="Chen C.Y."/>
            <person name="Tzean S.S."/>
            <person name="Ota Y."/>
            <person name="Hattori T."/>
            <person name="Sahashi N."/>
            <person name="Liou R.F."/>
            <person name="Kikuchi T."/>
            <person name="Tsai I.J."/>
        </authorList>
    </citation>
    <scope>NUCLEOTIDE SEQUENCE [LARGE SCALE GENOMIC DNA]</scope>
    <source>
        <strain evidence="14 15">FFPRI411160</strain>
    </source>
</reference>
<evidence type="ECO:0000256" key="8">
    <source>
        <dbReference type="ARBA" id="ARBA00022840"/>
    </source>
</evidence>
<evidence type="ECO:0000259" key="13">
    <source>
        <dbReference type="Pfam" id="PF20259"/>
    </source>
</evidence>
<evidence type="ECO:0000256" key="9">
    <source>
        <dbReference type="ARBA" id="ARBA00022884"/>
    </source>
</evidence>
<evidence type="ECO:0000256" key="5">
    <source>
        <dbReference type="ARBA" id="ARBA00022679"/>
    </source>
</evidence>
<dbReference type="FunCoup" id="A0A286UWS4">
    <property type="interactions" value="328"/>
</dbReference>
<evidence type="ECO:0000256" key="3">
    <source>
        <dbReference type="ARBA" id="ARBA00011953"/>
    </source>
</evidence>
<feature type="domain" description="tRNA-specific 2-thiouridylase MnmA-like C-terminal" evidence="12">
    <location>
        <begin position="332"/>
        <end position="412"/>
    </location>
</feature>
<comment type="function">
    <text evidence="1">Catalyzes the 2-thiolation of uridine at the wobble position (U34) of mitochondrial tRNA(Lys), tRNA(Glu) and tRNA(Gln). Required for the formation of 5-taurinomethyl-2-thiouridine (tm5s2U) of mitochondrial tRNA(Lys), tRNA(Glu), and tRNA(Gln) at the wobble position. ATP is required to activate the C2 atom of the wobble base.</text>
</comment>
<dbReference type="STRING" id="2282107.A0A286UWS4"/>